<proteinExistence type="predicted"/>
<evidence type="ECO:0000256" key="2">
    <source>
        <dbReference type="PROSITE-ProRule" id="PRU00169"/>
    </source>
</evidence>
<evidence type="ECO:0000313" key="6">
    <source>
        <dbReference type="Proteomes" id="UP000676506"/>
    </source>
</evidence>
<feature type="modified residue" description="4-aspartylphosphate" evidence="2">
    <location>
        <position position="54"/>
    </location>
</feature>
<dbReference type="InterPro" id="IPR050595">
    <property type="entry name" value="Bact_response_regulator"/>
</dbReference>
<feature type="region of interest" description="Disordered" evidence="3">
    <location>
        <begin position="224"/>
        <end position="254"/>
    </location>
</feature>
<evidence type="ECO:0000256" key="3">
    <source>
        <dbReference type="SAM" id="MobiDB-lite"/>
    </source>
</evidence>
<name>A0ABX8BA57_9BACT</name>
<keyword evidence="6" id="KW-1185">Reference proteome</keyword>
<keyword evidence="1 2" id="KW-0597">Phosphoprotein</keyword>
<dbReference type="SUPFAM" id="SSF52172">
    <property type="entry name" value="CheY-like"/>
    <property type="match status" value="1"/>
</dbReference>
<gene>
    <name evidence="5" type="ORF">J8C06_03735</name>
</gene>
<dbReference type="PANTHER" id="PTHR44591">
    <property type="entry name" value="STRESS RESPONSE REGULATOR PROTEIN 1"/>
    <property type="match status" value="1"/>
</dbReference>
<dbReference type="Pfam" id="PF14332">
    <property type="entry name" value="DUF4388"/>
    <property type="match status" value="1"/>
</dbReference>
<reference evidence="5 6" key="1">
    <citation type="submission" date="2021-03" db="EMBL/GenBank/DDBJ databases">
        <title>Genomic and phenotypic characterization of Chloracidobacterium isolates provides evidence for multiple species.</title>
        <authorList>
            <person name="Saini M.K."/>
            <person name="Costas A.M.G."/>
            <person name="Tank M."/>
            <person name="Bryant D.A."/>
        </authorList>
    </citation>
    <scope>NUCLEOTIDE SEQUENCE [LARGE SCALE GENOMIC DNA]</scope>
    <source>
        <strain evidence="5 6">BV2-C</strain>
    </source>
</reference>
<dbReference type="PANTHER" id="PTHR44591:SF3">
    <property type="entry name" value="RESPONSE REGULATORY DOMAIN-CONTAINING PROTEIN"/>
    <property type="match status" value="1"/>
</dbReference>
<dbReference type="InterPro" id="IPR025497">
    <property type="entry name" value="PatA-like_N"/>
</dbReference>
<feature type="domain" description="Response regulatory" evidence="4">
    <location>
        <begin position="3"/>
        <end position="119"/>
    </location>
</feature>
<dbReference type="InterPro" id="IPR011006">
    <property type="entry name" value="CheY-like_superfamily"/>
</dbReference>
<dbReference type="Proteomes" id="UP000676506">
    <property type="component" value="Chromosome 1"/>
</dbReference>
<feature type="compositionally biased region" description="Polar residues" evidence="3">
    <location>
        <begin position="244"/>
        <end position="254"/>
    </location>
</feature>
<accession>A0ABX8BA57</accession>
<organism evidence="5 6">
    <name type="scientific">Chloracidobacterium validum</name>
    <dbReference type="NCBI Taxonomy" id="2821543"/>
    <lineage>
        <taxon>Bacteria</taxon>
        <taxon>Pseudomonadati</taxon>
        <taxon>Acidobacteriota</taxon>
        <taxon>Terriglobia</taxon>
        <taxon>Terriglobales</taxon>
        <taxon>Acidobacteriaceae</taxon>
        <taxon>Chloracidobacterium</taxon>
    </lineage>
</organism>
<evidence type="ECO:0000259" key="4">
    <source>
        <dbReference type="PROSITE" id="PS50110"/>
    </source>
</evidence>
<sequence>MPTVLIVDDESFFLDSVVEGLSAALPGVTFLKAHHGEEALHQLERSPVDALVTDLKMPVVDGFQLLAQLTQRPAPPAVIVMTAFGTADIERRVRRHGIADYIEKPIDLQALANSLRQALAQRAGGYLQGISLSSFLQLLGLERKSCRLVIRQAAQVGELWFEQGQVVHAVVGDLQGEAAAHVIVAWESPEIALHPAARPSQRTVHADLDQLLLDAHRLFDEQQREGTVPQATLTEPFSMDEASPRQSTTTSQETYNMANIKESLTAVMDIEGCIGAALADWKSGMCLGTIGGTPTYNLEIAAAGNTEVVRAKMKAVANLNLKETVEDILITLDTQYHLIRMVKSAPNLFFYVAIKKDTGNLALARHKLNQIESSLVV</sequence>
<dbReference type="EMBL" id="CP072648">
    <property type="protein sequence ID" value="QUW03559.1"/>
    <property type="molecule type" value="Genomic_DNA"/>
</dbReference>
<evidence type="ECO:0000313" key="5">
    <source>
        <dbReference type="EMBL" id="QUW03559.1"/>
    </source>
</evidence>
<dbReference type="Pfam" id="PF00072">
    <property type="entry name" value="Response_reg"/>
    <property type="match status" value="1"/>
</dbReference>
<dbReference type="SMART" id="SM00448">
    <property type="entry name" value="REC"/>
    <property type="match status" value="1"/>
</dbReference>
<evidence type="ECO:0000256" key="1">
    <source>
        <dbReference type="ARBA" id="ARBA00022553"/>
    </source>
</evidence>
<dbReference type="Gene3D" id="3.40.50.2300">
    <property type="match status" value="1"/>
</dbReference>
<dbReference type="PROSITE" id="PS50110">
    <property type="entry name" value="RESPONSE_REGULATORY"/>
    <property type="match status" value="1"/>
</dbReference>
<dbReference type="InterPro" id="IPR001789">
    <property type="entry name" value="Sig_transdc_resp-reg_receiver"/>
</dbReference>
<protein>
    <submittedName>
        <fullName evidence="5">Response regulator</fullName>
    </submittedName>
</protein>
<dbReference type="RefSeq" id="WP_211429449.1">
    <property type="nucleotide sequence ID" value="NZ_CP072648.1"/>
</dbReference>